<name>A0A8J5K394_HOMAM</name>
<sequence>MSSSCERRQRCVSQAE</sequence>
<organism evidence="1 2">
    <name type="scientific">Homarus americanus</name>
    <name type="common">American lobster</name>
    <dbReference type="NCBI Taxonomy" id="6706"/>
    <lineage>
        <taxon>Eukaryota</taxon>
        <taxon>Metazoa</taxon>
        <taxon>Ecdysozoa</taxon>
        <taxon>Arthropoda</taxon>
        <taxon>Crustacea</taxon>
        <taxon>Multicrustacea</taxon>
        <taxon>Malacostraca</taxon>
        <taxon>Eumalacostraca</taxon>
        <taxon>Eucarida</taxon>
        <taxon>Decapoda</taxon>
        <taxon>Pleocyemata</taxon>
        <taxon>Astacidea</taxon>
        <taxon>Nephropoidea</taxon>
        <taxon>Nephropidae</taxon>
        <taxon>Homarus</taxon>
    </lineage>
</organism>
<dbReference type="EMBL" id="JAHLQT010020073">
    <property type="protein sequence ID" value="KAG7168421.1"/>
    <property type="molecule type" value="Genomic_DNA"/>
</dbReference>
<evidence type="ECO:0000313" key="2">
    <source>
        <dbReference type="Proteomes" id="UP000747542"/>
    </source>
</evidence>
<comment type="caution">
    <text evidence="1">The sequence shown here is derived from an EMBL/GenBank/DDBJ whole genome shotgun (WGS) entry which is preliminary data.</text>
</comment>
<protein>
    <submittedName>
        <fullName evidence="1">Uncharacterized protein</fullName>
    </submittedName>
</protein>
<reference evidence="1" key="1">
    <citation type="journal article" date="2021" name="Sci. Adv.">
        <title>The American lobster genome reveals insights on longevity, neural, and immune adaptations.</title>
        <authorList>
            <person name="Polinski J.M."/>
            <person name="Zimin A.V."/>
            <person name="Clark K.F."/>
            <person name="Kohn A.B."/>
            <person name="Sadowski N."/>
            <person name="Timp W."/>
            <person name="Ptitsyn A."/>
            <person name="Khanna P."/>
            <person name="Romanova D.Y."/>
            <person name="Williams P."/>
            <person name="Greenwood S.J."/>
            <person name="Moroz L.L."/>
            <person name="Walt D.R."/>
            <person name="Bodnar A.G."/>
        </authorList>
    </citation>
    <scope>NUCLEOTIDE SEQUENCE</scope>
    <source>
        <strain evidence="1">GMGI-L3</strain>
    </source>
</reference>
<dbReference type="Proteomes" id="UP000747542">
    <property type="component" value="Unassembled WGS sequence"/>
</dbReference>
<accession>A0A8J5K394</accession>
<evidence type="ECO:0000313" key="1">
    <source>
        <dbReference type="EMBL" id="KAG7168421.1"/>
    </source>
</evidence>
<keyword evidence="2" id="KW-1185">Reference proteome</keyword>
<proteinExistence type="predicted"/>
<gene>
    <name evidence="1" type="ORF">Hamer_G002464</name>
</gene>
<dbReference type="AlphaFoldDB" id="A0A8J5K394"/>